<organism evidence="1">
    <name type="scientific">Triticum urartu</name>
    <name type="common">Red wild einkorn</name>
    <name type="synonym">Crithodium urartu</name>
    <dbReference type="NCBI Taxonomy" id="4572"/>
    <lineage>
        <taxon>Eukaryota</taxon>
        <taxon>Viridiplantae</taxon>
        <taxon>Streptophyta</taxon>
        <taxon>Embryophyta</taxon>
        <taxon>Tracheophyta</taxon>
        <taxon>Spermatophyta</taxon>
        <taxon>Magnoliopsida</taxon>
        <taxon>Liliopsida</taxon>
        <taxon>Poales</taxon>
        <taxon>Poaceae</taxon>
        <taxon>BOP clade</taxon>
        <taxon>Pooideae</taxon>
        <taxon>Triticodae</taxon>
        <taxon>Triticeae</taxon>
        <taxon>Triticinae</taxon>
        <taxon>Triticum</taxon>
    </lineage>
</organism>
<dbReference type="OMA" id="FGRNLTC"/>
<name>M8A8B1_TRIUA</name>
<gene>
    <name evidence="1" type="ORF">TRIUR3_15807</name>
</gene>
<dbReference type="AlphaFoldDB" id="M8A8B1"/>
<dbReference type="STRING" id="4572.M8A8B1"/>
<protein>
    <submittedName>
        <fullName evidence="1">Uncharacterized protein</fullName>
    </submittedName>
</protein>
<reference evidence="1" key="1">
    <citation type="journal article" date="2013" name="Nature">
        <title>Draft genome of the wheat A-genome progenitor Triticum urartu.</title>
        <authorList>
            <person name="Ling H.Q."/>
            <person name="Zhao S."/>
            <person name="Liu D."/>
            <person name="Wang J."/>
            <person name="Sun H."/>
            <person name="Zhang C."/>
            <person name="Fan H."/>
            <person name="Li D."/>
            <person name="Dong L."/>
            <person name="Tao Y."/>
            <person name="Gao C."/>
            <person name="Wu H."/>
            <person name="Li Y."/>
            <person name="Cui Y."/>
            <person name="Guo X."/>
            <person name="Zheng S."/>
            <person name="Wang B."/>
            <person name="Yu K."/>
            <person name="Liang Q."/>
            <person name="Yang W."/>
            <person name="Lou X."/>
            <person name="Chen J."/>
            <person name="Feng M."/>
            <person name="Jian J."/>
            <person name="Zhang X."/>
            <person name="Luo G."/>
            <person name="Jiang Y."/>
            <person name="Liu J."/>
            <person name="Wang Z."/>
            <person name="Sha Y."/>
            <person name="Zhang B."/>
            <person name="Wu H."/>
            <person name="Tang D."/>
            <person name="Shen Q."/>
            <person name="Xue P."/>
            <person name="Zou S."/>
            <person name="Wang X."/>
            <person name="Liu X."/>
            <person name="Wang F."/>
            <person name="Yang Y."/>
            <person name="An X."/>
            <person name="Dong Z."/>
            <person name="Zhang K."/>
            <person name="Zhang X."/>
            <person name="Luo M.C."/>
            <person name="Dvorak J."/>
            <person name="Tong Y."/>
            <person name="Wang J."/>
            <person name="Yang H."/>
            <person name="Li Z."/>
            <person name="Wang D."/>
            <person name="Zhang A."/>
            <person name="Wang J."/>
        </authorList>
    </citation>
    <scope>NUCLEOTIDE SEQUENCE</scope>
</reference>
<dbReference type="EMBL" id="KD103618">
    <property type="protein sequence ID" value="EMS60895.1"/>
    <property type="molecule type" value="Genomic_DNA"/>
</dbReference>
<evidence type="ECO:0000313" key="1">
    <source>
        <dbReference type="EMBL" id="EMS60895.1"/>
    </source>
</evidence>
<accession>M8A8B1</accession>
<proteinExistence type="predicted"/>
<sequence length="190" mass="21072">MTSLLRDLGANPTVVELDEDPRGKEMEKALARLFGRNLTCRRCSSAAGSSDAPTRSCPFISAASLSHSFVMQVLSGCSACEGFVDIRPDALGAREVCVRALLSFSMMETKETMQRACQGSRRWRSSFGVMMASMAEEQPRLSPQSTLKMDQWKMVATTHVYIKRENADSWNSGLDKEQILETYSAQLQKS</sequence>